<dbReference type="InterPro" id="IPR004875">
    <property type="entry name" value="DDE_SF_endonuclease_dom"/>
</dbReference>
<protein>
    <recommendedName>
        <fullName evidence="3">HTH CENPB-type domain-containing protein</fullName>
    </recommendedName>
</protein>
<organism evidence="4 5">
    <name type="scientific">Euphydryas editha</name>
    <name type="common">Edith's checkerspot</name>
    <dbReference type="NCBI Taxonomy" id="104508"/>
    <lineage>
        <taxon>Eukaryota</taxon>
        <taxon>Metazoa</taxon>
        <taxon>Ecdysozoa</taxon>
        <taxon>Arthropoda</taxon>
        <taxon>Hexapoda</taxon>
        <taxon>Insecta</taxon>
        <taxon>Pterygota</taxon>
        <taxon>Neoptera</taxon>
        <taxon>Endopterygota</taxon>
        <taxon>Lepidoptera</taxon>
        <taxon>Glossata</taxon>
        <taxon>Ditrysia</taxon>
        <taxon>Papilionoidea</taxon>
        <taxon>Nymphalidae</taxon>
        <taxon>Nymphalinae</taxon>
        <taxon>Euphydryas</taxon>
    </lineage>
</organism>
<dbReference type="Proteomes" id="UP001153954">
    <property type="component" value="Unassembled WGS sequence"/>
</dbReference>
<evidence type="ECO:0000313" key="4">
    <source>
        <dbReference type="EMBL" id="CAH2099224.1"/>
    </source>
</evidence>
<dbReference type="GO" id="GO:0003677">
    <property type="term" value="F:DNA binding"/>
    <property type="evidence" value="ECO:0007669"/>
    <property type="project" value="UniProtKB-KW"/>
</dbReference>
<evidence type="ECO:0000259" key="3">
    <source>
        <dbReference type="PROSITE" id="PS51253"/>
    </source>
</evidence>
<evidence type="ECO:0000256" key="2">
    <source>
        <dbReference type="SAM" id="MobiDB-lite"/>
    </source>
</evidence>
<dbReference type="EMBL" id="CAKOGL010000021">
    <property type="protein sequence ID" value="CAH2099224.1"/>
    <property type="molecule type" value="Genomic_DNA"/>
</dbReference>
<keyword evidence="1" id="KW-0238">DNA-binding</keyword>
<keyword evidence="5" id="KW-1185">Reference proteome</keyword>
<dbReference type="PANTHER" id="PTHR19303:SF71">
    <property type="entry name" value="ZINC FINGER PHD-TYPE DOMAIN-CONTAINING PROTEIN"/>
    <property type="match status" value="1"/>
</dbReference>
<comment type="caution">
    <text evidence="4">The sequence shown here is derived from an EMBL/GenBank/DDBJ whole genome shotgun (WGS) entry which is preliminary data.</text>
</comment>
<proteinExistence type="predicted"/>
<dbReference type="GO" id="GO:0005634">
    <property type="term" value="C:nucleus"/>
    <property type="evidence" value="ECO:0007669"/>
    <property type="project" value="TreeGrafter"/>
</dbReference>
<feature type="domain" description="HTH CENPB-type" evidence="3">
    <location>
        <begin position="34"/>
        <end position="109"/>
    </location>
</feature>
<dbReference type="InterPro" id="IPR006600">
    <property type="entry name" value="HTH_CenpB_DNA-bd_dom"/>
</dbReference>
<dbReference type="AlphaFoldDB" id="A0AAU9UKG5"/>
<feature type="region of interest" description="Disordered" evidence="2">
    <location>
        <begin position="438"/>
        <end position="497"/>
    </location>
</feature>
<gene>
    <name evidence="4" type="ORF">EEDITHA_LOCUS14234</name>
</gene>
<dbReference type="PROSITE" id="PS51253">
    <property type="entry name" value="HTH_CENPB"/>
    <property type="match status" value="1"/>
</dbReference>
<sequence length="497" mass="56352">MGYLKAAKQFNVPRATLFRFVNDKDSPIESIINKVIGRRPVFGQNIENLLVEYVLTMEKKFYGLTRMDSRRLAYQLAVKNNIKNPFKGGFAGRYWLKGFLKRHHKILSIRQPTGTSQARANGFTKERIDEFYDNLEKIQADKCFPAARIFNVDESGLSIVQSKIPKIIARKGKKQIGAMTSAKRGSLITTVICMSPAGIFVPPMIIFPRKNMSNALMRGAPVGSIRRVEELQHIWDTAVTLHPSGWIQTHLFTEWFQHFVEYVKPTEASPVLLILDGHYSHTKNIELIDLAKQNHVTILSLPPHCTHKVQPLDRSFMGPLKSYYSEEVRLFLRETNRPLTPYDVVELFGKAYIKCQTGEIAANGFRVVGIYPFNRNIFTQADYIAAAADFEEDQNCPTISTTIASPTVTSSRLENFDDTEPGPSGIRTEIHSLVTPSHISPVPKIKKKTSNRGRKPAKSAIISSSPYKKDKNAQFKNSDKDNRAQKKNINREKARRK</sequence>
<name>A0AAU9UKG5_EUPED</name>
<evidence type="ECO:0000256" key="1">
    <source>
        <dbReference type="ARBA" id="ARBA00023125"/>
    </source>
</evidence>
<dbReference type="InterPro" id="IPR050863">
    <property type="entry name" value="CenT-Element_Derived"/>
</dbReference>
<dbReference type="Pfam" id="PF03184">
    <property type="entry name" value="DDE_1"/>
    <property type="match status" value="1"/>
</dbReference>
<feature type="compositionally biased region" description="Basic residues" evidence="2">
    <location>
        <begin position="444"/>
        <end position="457"/>
    </location>
</feature>
<feature type="compositionally biased region" description="Basic and acidic residues" evidence="2">
    <location>
        <begin position="467"/>
        <end position="497"/>
    </location>
</feature>
<reference evidence="4" key="1">
    <citation type="submission" date="2022-03" db="EMBL/GenBank/DDBJ databases">
        <authorList>
            <person name="Tunstrom K."/>
        </authorList>
    </citation>
    <scope>NUCLEOTIDE SEQUENCE</scope>
</reference>
<accession>A0AAU9UKG5</accession>
<evidence type="ECO:0000313" key="5">
    <source>
        <dbReference type="Proteomes" id="UP001153954"/>
    </source>
</evidence>
<dbReference type="PANTHER" id="PTHR19303">
    <property type="entry name" value="TRANSPOSON"/>
    <property type="match status" value="1"/>
</dbReference>